<gene>
    <name evidence="1" type="ORF">VP01_435g4</name>
</gene>
<sequence>MCEVESKHFCIFKPVKLISERLVVPIYFIISYCKNAKSPCTIQMEELIEKWSKVCQLSYTLMKPQEISLKSGTNFQLARGPLHIFCFMFYNRLANACRNYRHSSSCTFLETLTIMQS</sequence>
<organism evidence="1 2">
    <name type="scientific">Puccinia sorghi</name>
    <dbReference type="NCBI Taxonomy" id="27349"/>
    <lineage>
        <taxon>Eukaryota</taxon>
        <taxon>Fungi</taxon>
        <taxon>Dikarya</taxon>
        <taxon>Basidiomycota</taxon>
        <taxon>Pucciniomycotina</taxon>
        <taxon>Pucciniomycetes</taxon>
        <taxon>Pucciniales</taxon>
        <taxon>Pucciniaceae</taxon>
        <taxon>Puccinia</taxon>
    </lineage>
</organism>
<dbReference type="VEuPathDB" id="FungiDB:VP01_435g4"/>
<reference evidence="1 2" key="1">
    <citation type="submission" date="2015-08" db="EMBL/GenBank/DDBJ databases">
        <title>Next Generation Sequencing and Analysis of the Genome of Puccinia sorghi L Schw, the Causal Agent of Maize Common Rust.</title>
        <authorList>
            <person name="Rochi L."/>
            <person name="Burguener G."/>
            <person name="Darino M."/>
            <person name="Turjanski A."/>
            <person name="Kreff E."/>
            <person name="Dieguez M.J."/>
            <person name="Sacco F."/>
        </authorList>
    </citation>
    <scope>NUCLEOTIDE SEQUENCE [LARGE SCALE GENOMIC DNA]</scope>
    <source>
        <strain evidence="1 2">RO10H11247</strain>
    </source>
</reference>
<dbReference type="EMBL" id="LAVV01009457">
    <property type="protein sequence ID" value="KNZ50546.1"/>
    <property type="molecule type" value="Genomic_DNA"/>
</dbReference>
<evidence type="ECO:0000313" key="2">
    <source>
        <dbReference type="Proteomes" id="UP000037035"/>
    </source>
</evidence>
<dbReference type="AlphaFoldDB" id="A0A0L6UPT5"/>
<evidence type="ECO:0000313" key="1">
    <source>
        <dbReference type="EMBL" id="KNZ50546.1"/>
    </source>
</evidence>
<accession>A0A0L6UPT5</accession>
<dbReference type="Proteomes" id="UP000037035">
    <property type="component" value="Unassembled WGS sequence"/>
</dbReference>
<protein>
    <submittedName>
        <fullName evidence="1">Uncharacterized protein</fullName>
    </submittedName>
</protein>
<proteinExistence type="predicted"/>
<name>A0A0L6UPT5_9BASI</name>
<keyword evidence="2" id="KW-1185">Reference proteome</keyword>
<comment type="caution">
    <text evidence="1">The sequence shown here is derived from an EMBL/GenBank/DDBJ whole genome shotgun (WGS) entry which is preliminary data.</text>
</comment>